<evidence type="ECO:0000256" key="2">
    <source>
        <dbReference type="ARBA" id="ARBA00022475"/>
    </source>
</evidence>
<name>A0ABX1PTB3_9RHOO</name>
<evidence type="ECO:0000256" key="1">
    <source>
        <dbReference type="ARBA" id="ARBA00004651"/>
    </source>
</evidence>
<comment type="subcellular location">
    <subcellularLocation>
        <location evidence="1">Cell membrane</location>
        <topology evidence="1">Multi-pass membrane protein</topology>
    </subcellularLocation>
</comment>
<dbReference type="EMBL" id="WTVG01000133">
    <property type="protein sequence ID" value="NMG27083.1"/>
    <property type="molecule type" value="Genomic_DNA"/>
</dbReference>
<keyword evidence="5 6" id="KW-0472">Membrane</keyword>
<dbReference type="Proteomes" id="UP000615989">
    <property type="component" value="Unassembled WGS sequence"/>
</dbReference>
<dbReference type="InterPro" id="IPR001851">
    <property type="entry name" value="ABC_transp_permease"/>
</dbReference>
<dbReference type="InterPro" id="IPR043428">
    <property type="entry name" value="LivM-like"/>
</dbReference>
<keyword evidence="4 6" id="KW-1133">Transmembrane helix</keyword>
<evidence type="ECO:0000313" key="7">
    <source>
        <dbReference type="EMBL" id="NMG27083.1"/>
    </source>
</evidence>
<keyword evidence="3 6" id="KW-0812">Transmembrane</keyword>
<evidence type="ECO:0000256" key="6">
    <source>
        <dbReference type="SAM" id="Phobius"/>
    </source>
</evidence>
<dbReference type="CDD" id="cd06581">
    <property type="entry name" value="TM_PBP1_LivM_like"/>
    <property type="match status" value="1"/>
</dbReference>
<keyword evidence="2" id="KW-1003">Cell membrane</keyword>
<evidence type="ECO:0000256" key="3">
    <source>
        <dbReference type="ARBA" id="ARBA00022692"/>
    </source>
</evidence>
<feature type="transmembrane region" description="Helical" evidence="6">
    <location>
        <begin position="198"/>
        <end position="223"/>
    </location>
</feature>
<evidence type="ECO:0000256" key="5">
    <source>
        <dbReference type="ARBA" id="ARBA00023136"/>
    </source>
</evidence>
<gene>
    <name evidence="7" type="ORF">GO606_20790</name>
</gene>
<dbReference type="Pfam" id="PF02653">
    <property type="entry name" value="BPD_transp_2"/>
    <property type="match status" value="1"/>
</dbReference>
<keyword evidence="8" id="KW-1185">Reference proteome</keyword>
<proteinExistence type="predicted"/>
<dbReference type="PANTHER" id="PTHR30482:SF17">
    <property type="entry name" value="ABC TRANSPORTER ATP-BINDING PROTEIN"/>
    <property type="match status" value="1"/>
</dbReference>
<sequence length="316" mass="34132">MVFFAVSLGFSVSMPFWADASYLRWLSELACYFVMAQMWNLLGGYGGLVSIGQQAYIGIGGYALIVLANMAGINPFFAVLLCGVVAALIAMPISQVVFRLPGGAFAIGTWAVAEILRLLVANTTELGGGSGASLVALKGFDRSAREAITFWISISASYGSVLLVYFLLRSRFGLALTAIRDSEVASQSQGIDVKRTKFLVYAISAFGFGVAGALYFLGALRISPDAAFGVSWSPLIIFMVIIGGVGTIEGPLFGAVLFFVLSKIFEDYGTWYLTALGLLAIVVTIWFPKGVWGYIANRFDLHLFPVQRRLRLRDNS</sequence>
<organism evidence="7 8">
    <name type="scientific">Aromatoleum anaerobium</name>
    <dbReference type="NCBI Taxonomy" id="182180"/>
    <lineage>
        <taxon>Bacteria</taxon>
        <taxon>Pseudomonadati</taxon>
        <taxon>Pseudomonadota</taxon>
        <taxon>Betaproteobacteria</taxon>
        <taxon>Rhodocyclales</taxon>
        <taxon>Rhodocyclaceae</taxon>
        <taxon>Aromatoleum</taxon>
    </lineage>
</organism>
<dbReference type="PANTHER" id="PTHR30482">
    <property type="entry name" value="HIGH-AFFINITY BRANCHED-CHAIN AMINO ACID TRANSPORT SYSTEM PERMEASE"/>
    <property type="match status" value="1"/>
</dbReference>
<protein>
    <submittedName>
        <fullName evidence="7">Branched-chain amino acid ABC transporter permease</fullName>
    </submittedName>
</protein>
<feature type="transmembrane region" description="Helical" evidence="6">
    <location>
        <begin position="235"/>
        <end position="261"/>
    </location>
</feature>
<feature type="transmembrane region" description="Helical" evidence="6">
    <location>
        <begin position="75"/>
        <end position="93"/>
    </location>
</feature>
<comment type="caution">
    <text evidence="7">The sequence shown here is derived from an EMBL/GenBank/DDBJ whole genome shotgun (WGS) entry which is preliminary data.</text>
</comment>
<feature type="transmembrane region" description="Helical" evidence="6">
    <location>
        <begin position="268"/>
        <end position="287"/>
    </location>
</feature>
<reference evidence="7" key="1">
    <citation type="submission" date="2019-12" db="EMBL/GenBank/DDBJ databases">
        <title>Comparative genomics gives insights into the taxonomy of the Azoarcus-Aromatoleum group and reveals separate origins of nif in the plant-associated Azoarcus and non-plant-associated Aromatoleum sub-groups.</title>
        <authorList>
            <person name="Lafos M."/>
            <person name="Maluk M."/>
            <person name="Batista M."/>
            <person name="Junghare M."/>
            <person name="Carmona M."/>
            <person name="Faoro H."/>
            <person name="Cruz L.M."/>
            <person name="Battistoni F."/>
            <person name="De Souza E."/>
            <person name="Pedrosa F."/>
            <person name="Chen W.-M."/>
            <person name="Poole P.S."/>
            <person name="Dixon R.A."/>
            <person name="James E.K."/>
        </authorList>
    </citation>
    <scope>NUCLEOTIDE SEQUENCE</scope>
    <source>
        <strain evidence="7">LuFRes1</strain>
    </source>
</reference>
<evidence type="ECO:0000256" key="4">
    <source>
        <dbReference type="ARBA" id="ARBA00022989"/>
    </source>
</evidence>
<feature type="transmembrane region" description="Helical" evidence="6">
    <location>
        <begin position="44"/>
        <end position="68"/>
    </location>
</feature>
<accession>A0ABX1PTB3</accession>
<feature type="transmembrane region" description="Helical" evidence="6">
    <location>
        <begin position="148"/>
        <end position="168"/>
    </location>
</feature>
<evidence type="ECO:0000313" key="8">
    <source>
        <dbReference type="Proteomes" id="UP000615989"/>
    </source>
</evidence>